<dbReference type="InterPro" id="IPR042099">
    <property type="entry name" value="ANL_N_sf"/>
</dbReference>
<evidence type="ECO:0008006" key="3">
    <source>
        <dbReference type="Google" id="ProtNLM"/>
    </source>
</evidence>
<comment type="caution">
    <text evidence="1">The sequence shown here is derived from an EMBL/GenBank/DDBJ whole genome shotgun (WGS) entry which is preliminary data.</text>
</comment>
<sequence length="61" mass="6760">MIKDSQMQHILVSDNRIAELAGEAQLHCLPKITLHDSWQMETVYPAQGAYVIYTSGSTGNP</sequence>
<evidence type="ECO:0000313" key="1">
    <source>
        <dbReference type="EMBL" id="TMP50900.1"/>
    </source>
</evidence>
<dbReference type="AlphaFoldDB" id="A0A5S3XEX6"/>
<proteinExistence type="predicted"/>
<accession>A0A5S3XEX6</accession>
<dbReference type="SUPFAM" id="SSF56801">
    <property type="entry name" value="Acetyl-CoA synthetase-like"/>
    <property type="match status" value="1"/>
</dbReference>
<reference evidence="1 2" key="1">
    <citation type="submission" date="2017-12" db="EMBL/GenBank/DDBJ databases">
        <authorList>
            <person name="Paulsen S."/>
            <person name="Gram L.K."/>
        </authorList>
    </citation>
    <scope>NUCLEOTIDE SEQUENCE [LARGE SCALE GENOMIC DNA]</scope>
    <source>
        <strain evidence="1 2">S2231</strain>
    </source>
</reference>
<dbReference type="EMBL" id="PNCL01000240">
    <property type="protein sequence ID" value="TMP50900.1"/>
    <property type="molecule type" value="Genomic_DNA"/>
</dbReference>
<organism evidence="1 2">
    <name type="scientific">Pseudoalteromonas citrea</name>
    <dbReference type="NCBI Taxonomy" id="43655"/>
    <lineage>
        <taxon>Bacteria</taxon>
        <taxon>Pseudomonadati</taxon>
        <taxon>Pseudomonadota</taxon>
        <taxon>Gammaproteobacteria</taxon>
        <taxon>Alteromonadales</taxon>
        <taxon>Pseudoalteromonadaceae</taxon>
        <taxon>Pseudoalteromonas</taxon>
    </lineage>
</organism>
<protein>
    <recommendedName>
        <fullName evidence="3">AMP-dependent synthetase/ligase domain-containing protein</fullName>
    </recommendedName>
</protein>
<evidence type="ECO:0000313" key="2">
    <source>
        <dbReference type="Proteomes" id="UP000307706"/>
    </source>
</evidence>
<dbReference type="Proteomes" id="UP000307706">
    <property type="component" value="Unassembled WGS sequence"/>
</dbReference>
<reference evidence="2" key="2">
    <citation type="submission" date="2019-06" db="EMBL/GenBank/DDBJ databases">
        <title>Co-occurence of chitin degradation, pigmentation and bioactivity in marine Pseudoalteromonas.</title>
        <authorList>
            <person name="Sonnenschein E.C."/>
            <person name="Bech P.K."/>
        </authorList>
    </citation>
    <scope>NUCLEOTIDE SEQUENCE [LARGE SCALE GENOMIC DNA]</scope>
    <source>
        <strain evidence="2">S2231</strain>
    </source>
</reference>
<feature type="non-terminal residue" evidence="1">
    <location>
        <position position="61"/>
    </location>
</feature>
<dbReference type="Gene3D" id="3.40.50.12780">
    <property type="entry name" value="N-terminal domain of ligase-like"/>
    <property type="match status" value="1"/>
</dbReference>
<gene>
    <name evidence="1" type="ORF">CWB96_22640</name>
</gene>
<name>A0A5S3XEX6_9GAMM</name>